<accession>A0ACB6S7H1</accession>
<reference evidence="1" key="1">
    <citation type="journal article" date="2020" name="Stud. Mycol.">
        <title>101 Dothideomycetes genomes: a test case for predicting lifestyles and emergence of pathogens.</title>
        <authorList>
            <person name="Haridas S."/>
            <person name="Albert R."/>
            <person name="Binder M."/>
            <person name="Bloem J."/>
            <person name="Labutti K."/>
            <person name="Salamov A."/>
            <person name="Andreopoulos B."/>
            <person name="Baker S."/>
            <person name="Barry K."/>
            <person name="Bills G."/>
            <person name="Bluhm B."/>
            <person name="Cannon C."/>
            <person name="Castanera R."/>
            <person name="Culley D."/>
            <person name="Daum C."/>
            <person name="Ezra D."/>
            <person name="Gonzalez J."/>
            <person name="Henrissat B."/>
            <person name="Kuo A."/>
            <person name="Liang C."/>
            <person name="Lipzen A."/>
            <person name="Lutzoni F."/>
            <person name="Magnuson J."/>
            <person name="Mondo S."/>
            <person name="Nolan M."/>
            <person name="Ohm R."/>
            <person name="Pangilinan J."/>
            <person name="Park H.-J."/>
            <person name="Ramirez L."/>
            <person name="Alfaro M."/>
            <person name="Sun H."/>
            <person name="Tritt A."/>
            <person name="Yoshinaga Y."/>
            <person name="Zwiers L.-H."/>
            <person name="Turgeon B."/>
            <person name="Goodwin S."/>
            <person name="Spatafora J."/>
            <person name="Crous P."/>
            <person name="Grigoriev I."/>
        </authorList>
    </citation>
    <scope>NUCLEOTIDE SEQUENCE</scope>
    <source>
        <strain evidence="1">CBS 525.71</strain>
    </source>
</reference>
<name>A0ACB6S7H1_9PLEO</name>
<gene>
    <name evidence="1" type="ORF">BU25DRAFT_335654</name>
</gene>
<sequence length="453" mass="50738">MEGAPAEGLVSDPQIPSQLRQRMLNRAATFAEGAQPSPTRPLRRRSSLLSDLSDTRHSARSSTDNLLRNTDAYDKVASLEEGNHWLSSPVIFAIVPAVGGLLYQNGAAVLTDIFTLGLASWFLHWCCTFPWTWYHSAQQRRYIEPDEPQYDDTIHEEENEDSINDPDDNADSILEDSTPEDSKSRERVGATTATLAQLEASKALKRQERMAFAACFLGPLVGACLLHTIRGQLRVTEGLVSDYNLTIFVMVAELRPIARLMKMQEERMFHLQRIVKTDPRDLVDPNHAQAIAQRLSELEGRLSGPTANNDLETSRVAAEVRQGIQIQLDAITRAIRRYEKRSAAQTIQIEARFQEVDLRLKDSLSLAAMAARTGQRPGIISSLISWFVNLVNNALQTAWDIVLYPPRTALAAAVKTKSYFAKDEERQSRRRVKGQTNAHSSISTSRMQSKSIR</sequence>
<organism evidence="1 2">
    <name type="scientific">Macroventuria anomochaeta</name>
    <dbReference type="NCBI Taxonomy" id="301207"/>
    <lineage>
        <taxon>Eukaryota</taxon>
        <taxon>Fungi</taxon>
        <taxon>Dikarya</taxon>
        <taxon>Ascomycota</taxon>
        <taxon>Pezizomycotina</taxon>
        <taxon>Dothideomycetes</taxon>
        <taxon>Pleosporomycetidae</taxon>
        <taxon>Pleosporales</taxon>
        <taxon>Pleosporineae</taxon>
        <taxon>Didymellaceae</taxon>
        <taxon>Macroventuria</taxon>
    </lineage>
</organism>
<protein>
    <submittedName>
        <fullName evidence="1">Uncharacterized protein</fullName>
    </submittedName>
</protein>
<evidence type="ECO:0000313" key="2">
    <source>
        <dbReference type="Proteomes" id="UP000799754"/>
    </source>
</evidence>
<comment type="caution">
    <text evidence="1">The sequence shown here is derived from an EMBL/GenBank/DDBJ whole genome shotgun (WGS) entry which is preliminary data.</text>
</comment>
<proteinExistence type="predicted"/>
<keyword evidence="2" id="KW-1185">Reference proteome</keyword>
<dbReference type="EMBL" id="MU006707">
    <property type="protein sequence ID" value="KAF2630215.1"/>
    <property type="molecule type" value="Genomic_DNA"/>
</dbReference>
<evidence type="ECO:0000313" key="1">
    <source>
        <dbReference type="EMBL" id="KAF2630215.1"/>
    </source>
</evidence>
<dbReference type="Proteomes" id="UP000799754">
    <property type="component" value="Unassembled WGS sequence"/>
</dbReference>